<reference evidence="1 2" key="1">
    <citation type="journal article" date="2015" name="Genome Announc.">
        <title>Complete Genome Sequence of the Type Strain Corynebacterium mustelae DSM 45274, Isolated from Various Tissues of a Male Ferret with Lethal Sepsis.</title>
        <authorList>
            <person name="Ruckert C."/>
            <person name="Eimer J."/>
            <person name="Winkler A."/>
            <person name="Tauch A."/>
        </authorList>
    </citation>
    <scope>NUCLEOTIDE SEQUENCE [LARGE SCALE GENOMIC DNA]</scope>
    <source>
        <strain evidence="1 2">DSM 45274</strain>
    </source>
</reference>
<accession>A0A0G3H1Q7</accession>
<sequence>MPHKDLPKAVALFDELGWATAQPTDTPTLDIGTKEQQAVARRGLSTGNWEDYQYQPEYRRIDYLDGANEYMMTLFALRLGVAPKRIISIFRRTGHSADYRLIAELVALQGEDYARKFIAEAARYNETEGMEIISHNEFNISSFFLVNRHFPELGIPRDPNYLHAWALCVAHRFRVRGVRMKFTKLAEQLPRWTELESTFEEHLKLCLKRGVALWGAAGHVVVKAVALGKLPRETAITQLIASLDTAVRPQQRRQIIALLFDDLAITESEILAQLEPLSALLTTAEPQLISAFGMPLIRKAPAHKLGILVLPMLYVSTLKGQKEVLNALTTRTDMGIEVRTELRERVRELSQVTDKKVAALASTLLETWGIVDQEPSTSESSVHYPWHSTPELWRLPRFERISPTPTAITEKLHSFPVSAEVTTVESEQCLVAFNQLACQDLEAARSLSSTLGPQVPWWLKLPEEQEPLGVSVKSREYHIQTNLGSVPCLLSEPSFIDLSITFEDLLTRLDSYANAGIAVLGADFAIALSRLRFTGLDVDAAQVEARRRTVPVLSDHKSDKPLVAGEILAEFLADPTTPPPWLTTQLATANQSDSSSLRYRKTAINEREGAIAFQAARSGSILEPGVAMNLIALTKPTVTGGLELAQQALIDAWDRGILPPGVADPACLDWNQRTTSYANIAEVAVELAENRMLAVAWHLLDDILSHISRLPVATSQTVNIAETMHQLAPSIAHAISSGQAPSETANVPGLRHYAAKTSTNKTTEAARATINLLPEPVSLTTKENEVDLSAWKQPQPIVEADTATCHVTVSSAKNQPNTIQVLFPPNETTGLIGRKACHIVGKLGDFLDVQELALNTPDGFDSAWTLYAQWRGDRWDISKESNQKPPINERLLTTTAVFALVGRPVMGKAGDSWFEEFNDFLSKDKISSESLQTVTKGLLRNRNWSPVRILTVLTSEKYLHYMWPVLSECLAAAAKRIAAGDPAPKWLGNVLRVCDTYDDILIAATTAGYIPPDAWEPVGVIAQQKKKTAAVKKAQALVPVFLAAQKD</sequence>
<protein>
    <submittedName>
        <fullName evidence="1">Uncharacterized protein</fullName>
    </submittedName>
</protein>
<dbReference type="OrthoDB" id="7065495at2"/>
<dbReference type="PATRIC" id="fig|571915.4.peg.3285"/>
<evidence type="ECO:0000313" key="2">
    <source>
        <dbReference type="Proteomes" id="UP000035199"/>
    </source>
</evidence>
<dbReference type="STRING" id="571915.CMUST_15300"/>
<organism evidence="1 2">
    <name type="scientific">Corynebacterium mustelae</name>
    <dbReference type="NCBI Taxonomy" id="571915"/>
    <lineage>
        <taxon>Bacteria</taxon>
        <taxon>Bacillati</taxon>
        <taxon>Actinomycetota</taxon>
        <taxon>Actinomycetes</taxon>
        <taxon>Mycobacteriales</taxon>
        <taxon>Corynebacteriaceae</taxon>
        <taxon>Corynebacterium</taxon>
    </lineage>
</organism>
<gene>
    <name evidence="1" type="ORF">CMUST_15300</name>
</gene>
<reference evidence="2" key="2">
    <citation type="submission" date="2015-05" db="EMBL/GenBank/DDBJ databases">
        <title>Complete genome sequence of Corynebacterium mustelae DSM 45274, isolated from various tissues of a male ferret with lethal sepsis.</title>
        <authorList>
            <person name="Ruckert C."/>
            <person name="Albersmeier A."/>
            <person name="Winkler A."/>
            <person name="Tauch A."/>
        </authorList>
    </citation>
    <scope>NUCLEOTIDE SEQUENCE [LARGE SCALE GENOMIC DNA]</scope>
    <source>
        <strain evidence="2">DSM 45274</strain>
    </source>
</reference>
<proteinExistence type="predicted"/>
<name>A0A0G3H1Q7_9CORY</name>
<dbReference type="KEGG" id="cmv:CMUST_15300"/>
<evidence type="ECO:0000313" key="1">
    <source>
        <dbReference type="EMBL" id="AKK07349.1"/>
    </source>
</evidence>
<dbReference type="RefSeq" id="WP_047263194.1">
    <property type="nucleotide sequence ID" value="NZ_CP011542.1"/>
</dbReference>
<dbReference type="AlphaFoldDB" id="A0A0G3H1Q7"/>
<dbReference type="Proteomes" id="UP000035199">
    <property type="component" value="Chromosome"/>
</dbReference>
<dbReference type="EMBL" id="CP011542">
    <property type="protein sequence ID" value="AKK07349.1"/>
    <property type="molecule type" value="Genomic_DNA"/>
</dbReference>
<keyword evidence="2" id="KW-1185">Reference proteome</keyword>